<name>A0ABR7PHM5_9BURK</name>
<dbReference type="InterPro" id="IPR050343">
    <property type="entry name" value="RsuA_PseudoU_synthase"/>
</dbReference>
<feature type="compositionally biased region" description="Basic residues" evidence="12">
    <location>
        <begin position="1"/>
        <end position="11"/>
    </location>
</feature>
<dbReference type="Pfam" id="PF00849">
    <property type="entry name" value="PseudoU_synth_2"/>
    <property type="match status" value="1"/>
</dbReference>
<feature type="compositionally biased region" description="Basic and acidic residues" evidence="12">
    <location>
        <begin position="282"/>
        <end position="335"/>
    </location>
</feature>
<sequence length="690" mass="76610">MRTKLTAKHPRPASSERTPVRPGSASARKPTRPARPKPFEAEAGATREGAASKGGGAKRPAGAKPAGSGARSPRAEGSFARERGAAPTGAPRRFEGAGERGERAPRRFEGSPERGERAPRREFGERAERAPRRFEGSAERGERAPRREFGERAERAPRRFEGSAERGEHTPRREFGERGERAPRRFEGSAERGERAPRREFGERGERAPRRFEGSAERGERAPRREFGERSDRAPRRFEGNAERGERAPRSFGERAPRRDDGERRPFSGPRAGAGRPPEGGARGDRPVRRERDSAERPRFGSDRGEPQERRGGDRGTRSDSAPRRFEGERGERSFAKPVSGGYGERTERPARATREDRGERGASGEWTPSRRESGERTERRDRPARSFDNTLPAASRRFGDDRPARAAKPRTSASKAAQPLDTTVDAARPPRRDREDAPGMLRLSKLMSKLGICSRREADEWIEKGWVMVDGERVDTLGAKVFPDQRIDIDPAAEAAQSSQVTVIIHKPVGLVSGQAEDDYQPAITLVTPENRWEGDRSGIGFSLSHLRQLAPAGRLDIDSTGLLVLTQDGRIAKQLIGGHSEVDKEYLVRVAYGERTVDVESHFPAEKLALLCHGLSLDDVALKPALVSWQNGEQLRFVLREGKKRQIRRMCELVGLDVLGLKRVRIGQVMLGALPPGQWRYLSADESF</sequence>
<keyword evidence="1" id="KW-0413">Isomerase</keyword>
<evidence type="ECO:0000256" key="10">
    <source>
        <dbReference type="ARBA" id="ARBA00043147"/>
    </source>
</evidence>
<dbReference type="SUPFAM" id="SSF55174">
    <property type="entry name" value="Alpha-L RNA-binding motif"/>
    <property type="match status" value="1"/>
</dbReference>
<evidence type="ECO:0000256" key="2">
    <source>
        <dbReference type="ARBA" id="ARBA00036390"/>
    </source>
</evidence>
<evidence type="ECO:0000256" key="12">
    <source>
        <dbReference type="SAM" id="MobiDB-lite"/>
    </source>
</evidence>
<dbReference type="Pfam" id="PF01479">
    <property type="entry name" value="S4"/>
    <property type="match status" value="1"/>
</dbReference>
<evidence type="ECO:0000256" key="7">
    <source>
        <dbReference type="ARBA" id="ARBA00041697"/>
    </source>
</evidence>
<evidence type="ECO:0000313" key="14">
    <source>
        <dbReference type="EMBL" id="MBC8745861.1"/>
    </source>
</evidence>
<comment type="catalytic activity">
    <reaction evidence="3">
        <text>uridine(2604) in 23S rRNA = pseudouridine(2604) in 23S rRNA</text>
        <dbReference type="Rhea" id="RHEA:38875"/>
        <dbReference type="Rhea" id="RHEA-COMP:10093"/>
        <dbReference type="Rhea" id="RHEA-COMP:10094"/>
        <dbReference type="ChEBI" id="CHEBI:65314"/>
        <dbReference type="ChEBI" id="CHEBI:65315"/>
        <dbReference type="EC" id="5.4.99.21"/>
    </reaction>
</comment>
<feature type="compositionally biased region" description="Basic and acidic residues" evidence="12">
    <location>
        <begin position="345"/>
        <end position="386"/>
    </location>
</feature>
<dbReference type="EC" id="5.4.99.21" evidence="4"/>
<feature type="compositionally biased region" description="Low complexity" evidence="12">
    <location>
        <begin position="267"/>
        <end position="280"/>
    </location>
</feature>
<evidence type="ECO:0000256" key="1">
    <source>
        <dbReference type="ARBA" id="ARBA00023235"/>
    </source>
</evidence>
<feature type="domain" description="RNA-binding S4" evidence="13">
    <location>
        <begin position="442"/>
        <end position="501"/>
    </location>
</feature>
<evidence type="ECO:0000259" key="13">
    <source>
        <dbReference type="SMART" id="SM00363"/>
    </source>
</evidence>
<evidence type="ECO:0000256" key="8">
    <source>
        <dbReference type="ARBA" id="ARBA00042843"/>
    </source>
</evidence>
<feature type="compositionally biased region" description="Low complexity" evidence="12">
    <location>
        <begin position="58"/>
        <end position="72"/>
    </location>
</feature>
<comment type="catalytic activity">
    <reaction evidence="2">
        <text>uridine(35) in tRNA(Tyr) = pseudouridine(35) in tRNA(Tyr)</text>
        <dbReference type="Rhea" id="RHEA:60556"/>
        <dbReference type="Rhea" id="RHEA-COMP:15607"/>
        <dbReference type="Rhea" id="RHEA-COMP:15608"/>
        <dbReference type="ChEBI" id="CHEBI:65314"/>
        <dbReference type="ChEBI" id="CHEBI:65315"/>
    </reaction>
</comment>
<dbReference type="InterPro" id="IPR006145">
    <property type="entry name" value="PsdUridine_synth_RsuA/RluA"/>
</dbReference>
<feature type="compositionally biased region" description="Low complexity" evidence="12">
    <location>
        <begin position="41"/>
        <end position="51"/>
    </location>
</feature>
<dbReference type="SMART" id="SM00363">
    <property type="entry name" value="S4"/>
    <property type="match status" value="1"/>
</dbReference>
<dbReference type="InterPro" id="IPR002942">
    <property type="entry name" value="S4_RNA-bd"/>
</dbReference>
<dbReference type="InterPro" id="IPR020103">
    <property type="entry name" value="PsdUridine_synth_cat_dom_sf"/>
</dbReference>
<dbReference type="PROSITE" id="PS50889">
    <property type="entry name" value="S4"/>
    <property type="match status" value="1"/>
</dbReference>
<evidence type="ECO:0000313" key="15">
    <source>
        <dbReference type="Proteomes" id="UP000736373"/>
    </source>
</evidence>
<reference evidence="14 15" key="1">
    <citation type="submission" date="2019-09" db="EMBL/GenBank/DDBJ databases">
        <title>Paraburkholderia podalyriae sp. nov., A South African Podalyria-associated rhizobium.</title>
        <authorList>
            <person name="Mavima L."/>
            <person name="Beukes C.W."/>
            <person name="Palmer M."/>
            <person name="De Meyer S.E."/>
            <person name="James E.K."/>
            <person name="Maluk M."/>
            <person name="Avontuur J.R."/>
            <person name="Chan W.Y."/>
            <person name="Venter S.N."/>
            <person name="Steenkamp E.T."/>
        </authorList>
    </citation>
    <scope>NUCLEOTIDE SEQUENCE [LARGE SCALE GENOMIC DNA]</scope>
    <source>
        <strain evidence="14 15">WC7.3b</strain>
    </source>
</reference>
<dbReference type="Proteomes" id="UP000736373">
    <property type="component" value="Unassembled WGS sequence"/>
</dbReference>
<feature type="compositionally biased region" description="Basic and acidic residues" evidence="12">
    <location>
        <begin position="92"/>
        <end position="266"/>
    </location>
</feature>
<keyword evidence="15" id="KW-1185">Reference proteome</keyword>
<proteinExistence type="predicted"/>
<dbReference type="Gene3D" id="3.10.290.10">
    <property type="entry name" value="RNA-binding S4 domain"/>
    <property type="match status" value="1"/>
</dbReference>
<dbReference type="InterPro" id="IPR036986">
    <property type="entry name" value="S4_RNA-bd_sf"/>
</dbReference>
<evidence type="ECO:0000256" key="9">
    <source>
        <dbReference type="ARBA" id="ARBA00042890"/>
    </source>
</evidence>
<evidence type="ECO:0000256" key="4">
    <source>
        <dbReference type="ARBA" id="ARBA00038922"/>
    </source>
</evidence>
<dbReference type="RefSeq" id="WP_187633001.1">
    <property type="nucleotide sequence ID" value="NZ_VZQQ01000003.1"/>
</dbReference>
<dbReference type="Gene3D" id="3.30.70.580">
    <property type="entry name" value="Pseudouridine synthase I, catalytic domain, N-terminal subdomain"/>
    <property type="match status" value="1"/>
</dbReference>
<evidence type="ECO:0000256" key="3">
    <source>
        <dbReference type="ARBA" id="ARBA00036535"/>
    </source>
</evidence>
<feature type="region of interest" description="Disordered" evidence="12">
    <location>
        <begin position="1"/>
        <end position="437"/>
    </location>
</feature>
<accession>A0ABR7PHM5</accession>
<evidence type="ECO:0000256" key="6">
    <source>
        <dbReference type="ARBA" id="ARBA00041420"/>
    </source>
</evidence>
<dbReference type="Gene3D" id="3.30.70.1560">
    <property type="entry name" value="Alpha-L RNA-binding motif"/>
    <property type="match status" value="1"/>
</dbReference>
<dbReference type="PANTHER" id="PTHR47683">
    <property type="entry name" value="PSEUDOURIDINE SYNTHASE FAMILY PROTEIN-RELATED"/>
    <property type="match status" value="1"/>
</dbReference>
<dbReference type="InterPro" id="IPR020094">
    <property type="entry name" value="TruA/RsuA/RluB/E/F_N"/>
</dbReference>
<dbReference type="CDD" id="cd00165">
    <property type="entry name" value="S4"/>
    <property type="match status" value="1"/>
</dbReference>
<dbReference type="InterPro" id="IPR042092">
    <property type="entry name" value="PsdUridine_s_RsuA/RluB/E/F_cat"/>
</dbReference>
<gene>
    <name evidence="14" type="ORF">F6X42_04210</name>
</gene>
<protein>
    <recommendedName>
        <fullName evidence="5">Dual-specificity RNA pseudouridine synthase RluF</fullName>
        <ecNumber evidence="4">5.4.99.21</ecNumber>
    </recommendedName>
    <alternativeName>
        <fullName evidence="7">23S rRNA pseudouridine(2604) synthase</fullName>
    </alternativeName>
    <alternativeName>
        <fullName evidence="9">Ribosomal large subunit pseudouridine synthase F</fullName>
    </alternativeName>
    <alternativeName>
        <fullName evidence="8">rRNA pseudouridylate synthase F</fullName>
    </alternativeName>
    <alternativeName>
        <fullName evidence="10">rRNA-uridine isomerase F</fullName>
    </alternativeName>
    <alternativeName>
        <fullName evidence="6">tRNA(Tyr) pseudouridine(35) synthase</fullName>
    </alternativeName>
</protein>
<keyword evidence="11" id="KW-0694">RNA-binding</keyword>
<dbReference type="PANTHER" id="PTHR47683:SF2">
    <property type="entry name" value="RNA-BINDING S4 DOMAIN-CONTAINING PROTEIN"/>
    <property type="match status" value="1"/>
</dbReference>
<dbReference type="EMBL" id="VZQQ01000003">
    <property type="protein sequence ID" value="MBC8745861.1"/>
    <property type="molecule type" value="Genomic_DNA"/>
</dbReference>
<comment type="caution">
    <text evidence="14">The sequence shown here is derived from an EMBL/GenBank/DDBJ whole genome shotgun (WGS) entry which is preliminary data.</text>
</comment>
<evidence type="ECO:0000256" key="5">
    <source>
        <dbReference type="ARBA" id="ARBA00039989"/>
    </source>
</evidence>
<organism evidence="14 15">
    <name type="scientific">Paraburkholderia podalyriae</name>
    <dbReference type="NCBI Taxonomy" id="1938811"/>
    <lineage>
        <taxon>Bacteria</taxon>
        <taxon>Pseudomonadati</taxon>
        <taxon>Pseudomonadota</taxon>
        <taxon>Betaproteobacteria</taxon>
        <taxon>Burkholderiales</taxon>
        <taxon>Burkholderiaceae</taxon>
        <taxon>Paraburkholderia</taxon>
    </lineage>
</organism>
<evidence type="ECO:0000256" key="11">
    <source>
        <dbReference type="PROSITE-ProRule" id="PRU00182"/>
    </source>
</evidence>
<dbReference type="SUPFAM" id="SSF55120">
    <property type="entry name" value="Pseudouridine synthase"/>
    <property type="match status" value="1"/>
</dbReference>